<dbReference type="SUPFAM" id="SSF53474">
    <property type="entry name" value="alpha/beta-Hydrolases"/>
    <property type="match status" value="1"/>
</dbReference>
<gene>
    <name evidence="2" type="ORF">AB3N04_05180</name>
</gene>
<sequence>MTQEMHVKVRDVNLFAKLVGEHQGKPTVIMDAGYGDDSSVWKSMIMDVAEFVNVLVYDRAGLGKSDKSSNERTSLEMVKELNELLYHMNLAPPYLLVGHSFGGVNMRLYATNYPDEVCGLVLVDATPEDYRERFLPTMSQEFQQAYAKQFTLECNYDEFIKSLKQIKESRQRLQIPLIVLSAGNKAHYTKANQVLWNDMQQEMATHSSKGEFILAEKSAHYIQNDEPEVVVHTIKRLIEEMN</sequence>
<dbReference type="GO" id="GO:0016020">
    <property type="term" value="C:membrane"/>
    <property type="evidence" value="ECO:0007669"/>
    <property type="project" value="TreeGrafter"/>
</dbReference>
<dbReference type="GO" id="GO:0046464">
    <property type="term" value="P:acylglycerol catabolic process"/>
    <property type="evidence" value="ECO:0007669"/>
    <property type="project" value="TreeGrafter"/>
</dbReference>
<evidence type="ECO:0000259" key="1">
    <source>
        <dbReference type="Pfam" id="PF00561"/>
    </source>
</evidence>
<feature type="domain" description="AB hydrolase-1" evidence="1">
    <location>
        <begin position="26"/>
        <end position="154"/>
    </location>
</feature>
<keyword evidence="2" id="KW-0378">Hydrolase</keyword>
<dbReference type="EMBL" id="CP162551">
    <property type="protein sequence ID" value="XDI37714.1"/>
    <property type="molecule type" value="Genomic_DNA"/>
</dbReference>
<dbReference type="PANTHER" id="PTHR43798">
    <property type="entry name" value="MONOACYLGLYCEROL LIPASE"/>
    <property type="match status" value="1"/>
</dbReference>
<reference evidence="2" key="1">
    <citation type="submission" date="2024-07" db="EMBL/GenBank/DDBJ databases">
        <title>Identification and characteristics of an arsenic-resistant bacterial isolate, which belongs to a novel species.</title>
        <authorList>
            <person name="Juszczyk A."/>
            <person name="Kowalczyk A."/>
            <person name="Was K."/>
            <person name="Kosowicz W."/>
            <person name="Budzyn A."/>
            <person name="Latowski D."/>
        </authorList>
    </citation>
    <scope>NUCLEOTIDE SEQUENCE</scope>
    <source>
        <strain evidence="2">As8PL</strain>
    </source>
</reference>
<dbReference type="RefSeq" id="WP_368505043.1">
    <property type="nucleotide sequence ID" value="NZ_CP162551.1"/>
</dbReference>
<dbReference type="PANTHER" id="PTHR43798:SF33">
    <property type="entry name" value="HYDROLASE, PUTATIVE (AFU_ORTHOLOGUE AFUA_2G14860)-RELATED"/>
    <property type="match status" value="1"/>
</dbReference>
<dbReference type="AlphaFoldDB" id="A0AB39BVB3"/>
<accession>A0AB39BVB3</accession>
<organism evidence="2">
    <name type="scientific">Alkalihalophilus sp. As8PL</name>
    <dbReference type="NCBI Taxonomy" id="3237103"/>
    <lineage>
        <taxon>Bacteria</taxon>
        <taxon>Bacillati</taxon>
        <taxon>Bacillota</taxon>
        <taxon>Bacilli</taxon>
        <taxon>Bacillales</taxon>
        <taxon>Bacillaceae</taxon>
        <taxon>Alkalihalophilus</taxon>
    </lineage>
</organism>
<proteinExistence type="predicted"/>
<protein>
    <submittedName>
        <fullName evidence="2">Alpha/beta fold hydrolase</fullName>
    </submittedName>
</protein>
<dbReference type="InterPro" id="IPR029058">
    <property type="entry name" value="AB_hydrolase_fold"/>
</dbReference>
<evidence type="ECO:0000313" key="2">
    <source>
        <dbReference type="EMBL" id="XDI37714.1"/>
    </source>
</evidence>
<dbReference type="PRINTS" id="PR00111">
    <property type="entry name" value="ABHYDROLASE"/>
</dbReference>
<dbReference type="Pfam" id="PF00561">
    <property type="entry name" value="Abhydrolase_1"/>
    <property type="match status" value="1"/>
</dbReference>
<dbReference type="Gene3D" id="3.40.50.1820">
    <property type="entry name" value="alpha/beta hydrolase"/>
    <property type="match status" value="1"/>
</dbReference>
<dbReference type="InterPro" id="IPR000073">
    <property type="entry name" value="AB_hydrolase_1"/>
</dbReference>
<name>A0AB39BVB3_9BACI</name>
<dbReference type="InterPro" id="IPR050266">
    <property type="entry name" value="AB_hydrolase_sf"/>
</dbReference>
<dbReference type="GO" id="GO:0047372">
    <property type="term" value="F:monoacylglycerol lipase activity"/>
    <property type="evidence" value="ECO:0007669"/>
    <property type="project" value="TreeGrafter"/>
</dbReference>